<gene>
    <name evidence="2" type="ordered locus">MYSTI_02100</name>
</gene>
<keyword evidence="3" id="KW-1185">Reference proteome</keyword>
<evidence type="ECO:0000256" key="1">
    <source>
        <dbReference type="SAM" id="SignalP"/>
    </source>
</evidence>
<feature type="chain" id="PRO_5003983468" evidence="1">
    <location>
        <begin position="24"/>
        <end position="947"/>
    </location>
</feature>
<evidence type="ECO:0000313" key="2">
    <source>
        <dbReference type="EMBL" id="AGC43429.1"/>
    </source>
</evidence>
<dbReference type="eggNOG" id="ENOG5032DKS">
    <property type="taxonomic scope" value="Bacteria"/>
</dbReference>
<dbReference type="STRING" id="1278073.MYSTI_02100"/>
<dbReference type="Proteomes" id="UP000011131">
    <property type="component" value="Chromosome"/>
</dbReference>
<feature type="signal peptide" evidence="1">
    <location>
        <begin position="1"/>
        <end position="23"/>
    </location>
</feature>
<dbReference type="PATRIC" id="fig|1278073.3.peg.2139"/>
<protein>
    <submittedName>
        <fullName evidence="2">Uncharacterized protein</fullName>
    </submittedName>
</protein>
<dbReference type="EMBL" id="CP004025">
    <property type="protein sequence ID" value="AGC43429.1"/>
    <property type="molecule type" value="Genomic_DNA"/>
</dbReference>
<organism evidence="2 3">
    <name type="scientific">Myxococcus stipitatus (strain DSM 14675 / JCM 12634 / Mx s8)</name>
    <dbReference type="NCBI Taxonomy" id="1278073"/>
    <lineage>
        <taxon>Bacteria</taxon>
        <taxon>Pseudomonadati</taxon>
        <taxon>Myxococcota</taxon>
        <taxon>Myxococcia</taxon>
        <taxon>Myxococcales</taxon>
        <taxon>Cystobacterineae</taxon>
        <taxon>Myxococcaceae</taxon>
        <taxon>Myxococcus</taxon>
    </lineage>
</organism>
<dbReference type="AlphaFoldDB" id="L7UAH7"/>
<name>L7UAH7_MYXSD</name>
<proteinExistence type="predicted"/>
<keyword evidence="1" id="KW-0732">Signal</keyword>
<dbReference type="KEGG" id="msd:MYSTI_02100"/>
<dbReference type="HOGENOM" id="CLU_311869_0_0_7"/>
<evidence type="ECO:0000313" key="3">
    <source>
        <dbReference type="Proteomes" id="UP000011131"/>
    </source>
</evidence>
<sequence>MGRRSRMLLSCLAVMAMSGVAAADVVILNPGEFKGQVSFGSQTLSKFYLLLFSSTGQMSFKEFTSSPYSMTVESGQSYQHTMRATLAQSGGAQSYLEVERYSLFPVDNQVGPTTVDYVYPSMANINASVTVTGGTLSSIEVTATASTPTESLKAWATRYPSPTPATTASATMSMVALGQVTVTGKASVVTANGTVVQRALAAQVVNLLTGPANVSWTENLPVPGHLVGTVSIAPTAPVSFHQVCFRGVAGTATALVLGERQVSAGGTYDLELMPGQYDVYARTAIQSEGQYSETKAYRVTITSGATLTQNFAEAVGTAQAPLLVTGMYSNADLADAELLLKRQDSAFVTEALDGTLTNGRFDFTLPQGTWRKGKVWLNFDNQTNPAAPPYATVVRVYEAGGTPPLSVPANSTVSFGTETLKLVKTTLYFDVREANPTDPEIPLQGAFATLRRTHFDGTPGRYWESEATAAGGDVSRTLAPVTVISEPGTYTLTAGATINGSYSEFRGGTMTVAEPTTTPAGSNVSITPIDKQDLKVEVTFPTVTTGGLTTVAELPMGPETPHGLKSFCTDGASAEGVDCSPLFYDIDTTAQFTEATVCVRRKFLGANALSFFLRLYHFNKNTPPNGAWEELPAPVGKPQAFDCSEDPTECGCVDEVACGIDNTVDPPVSVIQVCGVTTSFSPFAILEKGLVFTNTVGGVEYQGPTGPLAPRTWTVPKTGEYRITATGASGASAVAGLAGGCGAKVSGVFTLQENDTLQLLVGQKGTATTYSAGGGGGSFVVKSGSPLLIAGGGGGLRAGALVPGRSGSVSTSGSAGSTHASYLSGFIAGGTAGLGGARGAAYGSGGGGWSGNGASDGTYGEGGFAFLSGGKGGAGKACGGLAHGGYGGGGAGNGCYGGGGGGGYSGGGGGRVGGGGGSWNVGTRPESSEGACTQSGHGVITIEAAHR</sequence>
<accession>L7UAH7</accession>
<reference evidence="2 3" key="1">
    <citation type="journal article" date="2013" name="Genome Announc.">
        <title>Complete genome sequence of Myxococcus stipitatus strain DSM 14675, a fruiting myxobacterium.</title>
        <authorList>
            <person name="Huntley S."/>
            <person name="Kneip S."/>
            <person name="Treuner-Lange A."/>
            <person name="Sogaard-Andersen L."/>
        </authorList>
    </citation>
    <scope>NUCLEOTIDE SEQUENCE [LARGE SCALE GENOMIC DNA]</scope>
    <source>
        <strain evidence="3">DSM 14675 / JCM 12634 / Mx s8</strain>
    </source>
</reference>